<dbReference type="AlphaFoldDB" id="A0A6J6NPD5"/>
<dbReference type="EMBL" id="CAEZXE010000148">
    <property type="protein sequence ID" value="CAB4688550.1"/>
    <property type="molecule type" value="Genomic_DNA"/>
</dbReference>
<accession>A0A6J6NPD5</accession>
<feature type="region of interest" description="Disordered" evidence="1">
    <location>
        <begin position="91"/>
        <end position="112"/>
    </location>
</feature>
<protein>
    <submittedName>
        <fullName evidence="2">Unannotated protein</fullName>
    </submittedName>
</protein>
<organism evidence="2">
    <name type="scientific">freshwater metagenome</name>
    <dbReference type="NCBI Taxonomy" id="449393"/>
    <lineage>
        <taxon>unclassified sequences</taxon>
        <taxon>metagenomes</taxon>
        <taxon>ecological metagenomes</taxon>
    </lineage>
</organism>
<evidence type="ECO:0000256" key="1">
    <source>
        <dbReference type="SAM" id="MobiDB-lite"/>
    </source>
</evidence>
<name>A0A6J6NPD5_9ZZZZ</name>
<evidence type="ECO:0000313" key="2">
    <source>
        <dbReference type="EMBL" id="CAB4688550.1"/>
    </source>
</evidence>
<reference evidence="2" key="1">
    <citation type="submission" date="2020-05" db="EMBL/GenBank/DDBJ databases">
        <authorList>
            <person name="Chiriac C."/>
            <person name="Salcher M."/>
            <person name="Ghai R."/>
            <person name="Kavagutti S V."/>
        </authorList>
    </citation>
    <scope>NUCLEOTIDE SEQUENCE</scope>
</reference>
<feature type="region of interest" description="Disordered" evidence="1">
    <location>
        <begin position="40"/>
        <end position="78"/>
    </location>
</feature>
<proteinExistence type="predicted"/>
<gene>
    <name evidence="2" type="ORF">UFOPK2350_01449</name>
</gene>
<sequence length="112" mass="12465">MTVVGDEFSVWFLPLWARVATVSVVRRAWGGNCCGCEYEDGDRNDRCEDDPFGPPIGRKLRTPKRSGGDDDSGSFENDAREVDVRTWLSKARVGTKRCAPNTSDRPSGDEHD</sequence>